<dbReference type="Proteomes" id="UP000177122">
    <property type="component" value="Unassembled WGS sequence"/>
</dbReference>
<feature type="transmembrane region" description="Helical" evidence="7">
    <location>
        <begin position="109"/>
        <end position="127"/>
    </location>
</feature>
<proteinExistence type="inferred from homology"/>
<evidence type="ECO:0008006" key="12">
    <source>
        <dbReference type="Google" id="ProtNLM"/>
    </source>
</evidence>
<comment type="subcellular location">
    <subcellularLocation>
        <location evidence="1">Cell membrane</location>
        <topology evidence="1">Multi-pass membrane protein</topology>
    </subcellularLocation>
</comment>
<evidence type="ECO:0000259" key="9">
    <source>
        <dbReference type="Pfam" id="PF06750"/>
    </source>
</evidence>
<evidence type="ECO:0000313" key="10">
    <source>
        <dbReference type="EMBL" id="OGZ06047.1"/>
    </source>
</evidence>
<evidence type="ECO:0000259" key="8">
    <source>
        <dbReference type="Pfam" id="PF01478"/>
    </source>
</evidence>
<evidence type="ECO:0000256" key="4">
    <source>
        <dbReference type="ARBA" id="ARBA00022692"/>
    </source>
</evidence>
<comment type="similarity">
    <text evidence="2">Belongs to the peptidase A24 family.</text>
</comment>
<keyword evidence="3" id="KW-1003">Cell membrane</keyword>
<evidence type="ECO:0000313" key="11">
    <source>
        <dbReference type="Proteomes" id="UP000177122"/>
    </source>
</evidence>
<name>A0A1G2CXR1_9BACT</name>
<evidence type="ECO:0000256" key="5">
    <source>
        <dbReference type="ARBA" id="ARBA00022989"/>
    </source>
</evidence>
<dbReference type="InterPro" id="IPR000045">
    <property type="entry name" value="Prepilin_IV_endopep_pep"/>
</dbReference>
<dbReference type="PANTHER" id="PTHR30487">
    <property type="entry name" value="TYPE 4 PREPILIN-LIKE PROTEINS LEADER PEPTIDE-PROCESSING ENZYME"/>
    <property type="match status" value="1"/>
</dbReference>
<keyword evidence="6 7" id="KW-0472">Membrane</keyword>
<feature type="transmembrane region" description="Helical" evidence="7">
    <location>
        <begin position="205"/>
        <end position="238"/>
    </location>
</feature>
<dbReference type="Gene3D" id="1.20.120.1220">
    <property type="match status" value="1"/>
</dbReference>
<dbReference type="Pfam" id="PF01478">
    <property type="entry name" value="Peptidase_A24"/>
    <property type="match status" value="1"/>
</dbReference>
<feature type="domain" description="Prepilin type IV endopeptidase peptidase" evidence="8">
    <location>
        <begin position="116"/>
        <end position="231"/>
    </location>
</feature>
<feature type="transmembrane region" description="Helical" evidence="7">
    <location>
        <begin position="77"/>
        <end position="97"/>
    </location>
</feature>
<feature type="domain" description="Prepilin peptidase A24 N-terminal" evidence="9">
    <location>
        <begin position="14"/>
        <end position="94"/>
    </location>
</feature>
<dbReference type="PANTHER" id="PTHR30487:SF0">
    <property type="entry name" value="PREPILIN LEADER PEPTIDASE_N-METHYLTRANSFERASE-RELATED"/>
    <property type="match status" value="1"/>
</dbReference>
<evidence type="ECO:0000256" key="6">
    <source>
        <dbReference type="ARBA" id="ARBA00023136"/>
    </source>
</evidence>
<sequence length="275" mass="30680">MDGYHLVLLALTFVLGVSIGSFVNVLIFRLRSGSRLTGRSKCMSCGRTLTPWMLIPLFSFCYQRGKCAYCGARIALQYPLVEIILGMLYVVIALVHGYDPLQTSVSQTFFVLGDMVIWTTLLAVTVYDLRHKIIPDSFSLFLAATAGMLLLVKWKLGILPTAYLPFWETMPSWIDLLAGPLVAAPFALLWFFSGGRAMGLGDAKLVWGIAWFLGFAEGISSVILAFWVAFFPSLMLLLLRSKHFTMKSEIPFAPFLVAGAFLAYVFQINILNWTF</sequence>
<dbReference type="Pfam" id="PF06750">
    <property type="entry name" value="A24_N_bact"/>
    <property type="match status" value="1"/>
</dbReference>
<dbReference type="EMBL" id="MHLI01000005">
    <property type="protein sequence ID" value="OGZ06047.1"/>
    <property type="molecule type" value="Genomic_DNA"/>
</dbReference>
<keyword evidence="4 7" id="KW-0812">Transmembrane</keyword>
<dbReference type="GO" id="GO:0005886">
    <property type="term" value="C:plasma membrane"/>
    <property type="evidence" value="ECO:0007669"/>
    <property type="project" value="UniProtKB-SubCell"/>
</dbReference>
<comment type="caution">
    <text evidence="10">The sequence shown here is derived from an EMBL/GenBank/DDBJ whole genome shotgun (WGS) entry which is preliminary data.</text>
</comment>
<evidence type="ECO:0000256" key="1">
    <source>
        <dbReference type="ARBA" id="ARBA00004651"/>
    </source>
</evidence>
<feature type="transmembrane region" description="Helical" evidence="7">
    <location>
        <begin position="173"/>
        <end position="193"/>
    </location>
</feature>
<accession>A0A1G2CXR1</accession>
<feature type="transmembrane region" description="Helical" evidence="7">
    <location>
        <begin position="250"/>
        <end position="270"/>
    </location>
</feature>
<dbReference type="InterPro" id="IPR010627">
    <property type="entry name" value="Prepilin_pept_A24_N"/>
</dbReference>
<dbReference type="GO" id="GO:0006465">
    <property type="term" value="P:signal peptide processing"/>
    <property type="evidence" value="ECO:0007669"/>
    <property type="project" value="TreeGrafter"/>
</dbReference>
<dbReference type="InterPro" id="IPR050882">
    <property type="entry name" value="Prepilin_peptidase/N-MTase"/>
</dbReference>
<dbReference type="GO" id="GO:0004190">
    <property type="term" value="F:aspartic-type endopeptidase activity"/>
    <property type="evidence" value="ECO:0007669"/>
    <property type="project" value="InterPro"/>
</dbReference>
<evidence type="ECO:0000256" key="2">
    <source>
        <dbReference type="ARBA" id="ARBA00005801"/>
    </source>
</evidence>
<protein>
    <recommendedName>
        <fullName evidence="12">Peptidase A24A N-terminal domain-containing protein</fullName>
    </recommendedName>
</protein>
<gene>
    <name evidence="10" type="ORF">A2845_01340</name>
</gene>
<feature type="transmembrane region" description="Helical" evidence="7">
    <location>
        <begin position="6"/>
        <end position="28"/>
    </location>
</feature>
<keyword evidence="5 7" id="KW-1133">Transmembrane helix</keyword>
<evidence type="ECO:0000256" key="7">
    <source>
        <dbReference type="SAM" id="Phobius"/>
    </source>
</evidence>
<evidence type="ECO:0000256" key="3">
    <source>
        <dbReference type="ARBA" id="ARBA00022475"/>
    </source>
</evidence>
<dbReference type="AlphaFoldDB" id="A0A1G2CXR1"/>
<feature type="transmembrane region" description="Helical" evidence="7">
    <location>
        <begin position="133"/>
        <end position="152"/>
    </location>
</feature>
<reference evidence="10 11" key="1">
    <citation type="journal article" date="2016" name="Nat. Commun.">
        <title>Thousands of microbial genomes shed light on interconnected biogeochemical processes in an aquifer system.</title>
        <authorList>
            <person name="Anantharaman K."/>
            <person name="Brown C.T."/>
            <person name="Hug L.A."/>
            <person name="Sharon I."/>
            <person name="Castelle C.J."/>
            <person name="Probst A.J."/>
            <person name="Thomas B.C."/>
            <person name="Singh A."/>
            <person name="Wilkins M.J."/>
            <person name="Karaoz U."/>
            <person name="Brodie E.L."/>
            <person name="Williams K.H."/>
            <person name="Hubbard S.S."/>
            <person name="Banfield J.F."/>
        </authorList>
    </citation>
    <scope>NUCLEOTIDE SEQUENCE [LARGE SCALE GENOMIC DNA]</scope>
</reference>
<organism evidence="10 11">
    <name type="scientific">Candidatus Lloydbacteria bacterium RIFCSPHIGHO2_01_FULL_49_22</name>
    <dbReference type="NCBI Taxonomy" id="1798658"/>
    <lineage>
        <taxon>Bacteria</taxon>
        <taxon>Candidatus Lloydiibacteriota</taxon>
    </lineage>
</organism>